<evidence type="ECO:0000313" key="2">
    <source>
        <dbReference type="EMBL" id="MDC8755643.1"/>
    </source>
</evidence>
<dbReference type="RefSeq" id="WP_273678845.1">
    <property type="nucleotide sequence ID" value="NZ_JAQQXQ010000011.1"/>
</dbReference>
<accession>A0ABT5JSJ7</accession>
<feature type="non-terminal residue" evidence="2">
    <location>
        <position position="1"/>
    </location>
</feature>
<keyword evidence="3" id="KW-1185">Reference proteome</keyword>
<evidence type="ECO:0000256" key="1">
    <source>
        <dbReference type="SAM" id="MobiDB-lite"/>
    </source>
</evidence>
<name>A0ABT5JSJ7_9SPHN</name>
<gene>
    <name evidence="2" type="ORF">OIK40_13415</name>
</gene>
<evidence type="ECO:0000313" key="3">
    <source>
        <dbReference type="Proteomes" id="UP001216558"/>
    </source>
</evidence>
<reference evidence="2 3" key="1">
    <citation type="submission" date="2022-10" db="EMBL/GenBank/DDBJ databases">
        <title>Erythrobacter sp. sf7 Genome sequencing.</title>
        <authorList>
            <person name="Park S."/>
        </authorList>
    </citation>
    <scope>NUCLEOTIDE SEQUENCE [LARGE SCALE GENOMIC DNA]</scope>
    <source>
        <strain evidence="3">sf7</strain>
    </source>
</reference>
<protein>
    <submittedName>
        <fullName evidence="2">Uncharacterized protein</fullName>
    </submittedName>
</protein>
<feature type="region of interest" description="Disordered" evidence="1">
    <location>
        <begin position="1"/>
        <end position="20"/>
    </location>
</feature>
<proteinExistence type="predicted"/>
<organism evidence="2 3">
    <name type="scientific">Erythrobacter fulvus</name>
    <dbReference type="NCBI Taxonomy" id="2987523"/>
    <lineage>
        <taxon>Bacteria</taxon>
        <taxon>Pseudomonadati</taxon>
        <taxon>Pseudomonadota</taxon>
        <taxon>Alphaproteobacteria</taxon>
        <taxon>Sphingomonadales</taxon>
        <taxon>Erythrobacteraceae</taxon>
        <taxon>Erythrobacter/Porphyrobacter group</taxon>
        <taxon>Erythrobacter</taxon>
    </lineage>
</organism>
<dbReference type="Proteomes" id="UP001216558">
    <property type="component" value="Unassembled WGS sequence"/>
</dbReference>
<dbReference type="EMBL" id="JAQQXQ010000011">
    <property type="protein sequence ID" value="MDC8755643.1"/>
    <property type="molecule type" value="Genomic_DNA"/>
</dbReference>
<comment type="caution">
    <text evidence="2">The sequence shown here is derived from an EMBL/GenBank/DDBJ whole genome shotgun (WGS) entry which is preliminary data.</text>
</comment>
<sequence>RIIMTDKGATPPGACDSSEPAPRILDLVEKALELSDLSGFTFVAIDLSSARDKLLTMRHDDPSTNG</sequence>